<dbReference type="Proteomes" id="UP000215086">
    <property type="component" value="Chromosome"/>
</dbReference>
<proteinExistence type="predicted"/>
<sequence length="62" mass="6898">MRAIETPVSAAPVTNPVVFRKSLRVEADGFVVPRHACCERVMTNSFLQKPELTLLRLQGDTT</sequence>
<dbReference type="KEGG" id="ttf:THTE_1991"/>
<gene>
    <name evidence="1" type="ORF">THTE_1991</name>
</gene>
<organism evidence="1 2">
    <name type="scientific">Thermogutta terrifontis</name>
    <dbReference type="NCBI Taxonomy" id="1331910"/>
    <lineage>
        <taxon>Bacteria</taxon>
        <taxon>Pseudomonadati</taxon>
        <taxon>Planctomycetota</taxon>
        <taxon>Planctomycetia</taxon>
        <taxon>Pirellulales</taxon>
        <taxon>Thermoguttaceae</taxon>
        <taxon>Thermogutta</taxon>
    </lineage>
</organism>
<evidence type="ECO:0000313" key="1">
    <source>
        <dbReference type="EMBL" id="ASV74593.1"/>
    </source>
</evidence>
<keyword evidence="2" id="KW-1185">Reference proteome</keyword>
<evidence type="ECO:0000313" key="2">
    <source>
        <dbReference type="Proteomes" id="UP000215086"/>
    </source>
</evidence>
<name>A0A286RF55_9BACT</name>
<dbReference type="EMBL" id="CP018477">
    <property type="protein sequence ID" value="ASV74593.1"/>
    <property type="molecule type" value="Genomic_DNA"/>
</dbReference>
<reference evidence="1 2" key="1">
    <citation type="journal article" name="Front. Microbiol.">
        <title>Sugar Metabolism of the First Thermophilic Planctomycete Thermogutta terrifontis: Comparative Genomic and Transcriptomic Approaches.</title>
        <authorList>
            <person name="Elcheninov A.G."/>
            <person name="Menzel P."/>
            <person name="Gudbergsdottir S.R."/>
            <person name="Slesarev A.I."/>
            <person name="Kadnikov V.V."/>
            <person name="Krogh A."/>
            <person name="Bonch-Osmolovskaya E.A."/>
            <person name="Peng X."/>
            <person name="Kublanov I.V."/>
        </authorList>
    </citation>
    <scope>NUCLEOTIDE SEQUENCE [LARGE SCALE GENOMIC DNA]</scope>
    <source>
        <strain evidence="1 2">R1</strain>
    </source>
</reference>
<protein>
    <submittedName>
        <fullName evidence="1">Uncharacterized protein</fullName>
    </submittedName>
</protein>
<accession>A0A286RF55</accession>
<dbReference type="AlphaFoldDB" id="A0A286RF55"/>